<feature type="binding site" evidence="2">
    <location>
        <position position="218"/>
    </location>
    <ligand>
        <name>ATP</name>
        <dbReference type="ChEBI" id="CHEBI:30616"/>
    </ligand>
</feature>
<feature type="binding site" evidence="2">
    <location>
        <position position="219"/>
    </location>
    <ligand>
        <name>Mg(2+)</name>
        <dbReference type="ChEBI" id="CHEBI:18420"/>
        <label>5</label>
    </ligand>
</feature>
<keyword evidence="2 4" id="KW-0418">Kinase</keyword>
<dbReference type="InterPro" id="IPR006283">
    <property type="entry name" value="ThiL-like"/>
</dbReference>
<accession>A0ABY8C702</accession>
<sequence>MASEFELINFLFEPLSRGLSPNEIGIGDDGAVLNVPENHQLVVVTDTLVSGVHFPENTAAYDVAWKAVAVNLSDLAAMGAQPGFYSLALTIPENNQVWLNGFAKGLEDIGSFYQIPLVGGDTTNGPLTITVTMQGWVSTGKAIRRSGAKEGDLVCVTNYIGNGALGLMVALNTLPESVKGLISEADSQYLLDALNLPQPQLDLSSSLKEFANSAIDISDGLLADLGHILEESNKLIAPKDGKVLGAQINLEFIPLSNAARIYIENTGHWPAILAGGDDYQLCFTIAPDKLNLAQEMSGKLGVKITAIGKVVSLDRVNESSSTSNKPSLMDITLLSHGKKIDVGEAKGYMHF</sequence>
<feature type="binding site" evidence="2">
    <location>
        <position position="121"/>
    </location>
    <ligand>
        <name>Mg(2+)</name>
        <dbReference type="ChEBI" id="CHEBI:18420"/>
        <label>1</label>
    </ligand>
</feature>
<dbReference type="EMBL" id="CP102381">
    <property type="protein sequence ID" value="WEJ61748.1"/>
    <property type="molecule type" value="Genomic_DNA"/>
</dbReference>
<dbReference type="InterPro" id="IPR036676">
    <property type="entry name" value="PurM-like_C_sf"/>
</dbReference>
<keyword evidence="1 2" id="KW-0784">Thiamine biosynthesis</keyword>
<keyword evidence="2" id="KW-0479">Metal-binding</keyword>
<organism evidence="4 5">
    <name type="scientific">Thiomicrorhabdus lithotrophica</name>
    <dbReference type="NCBI Taxonomy" id="2949997"/>
    <lineage>
        <taxon>Bacteria</taxon>
        <taxon>Pseudomonadati</taxon>
        <taxon>Pseudomonadota</taxon>
        <taxon>Gammaproteobacteria</taxon>
        <taxon>Thiotrichales</taxon>
        <taxon>Piscirickettsiaceae</taxon>
        <taxon>Thiomicrorhabdus</taxon>
    </lineage>
</organism>
<evidence type="ECO:0000259" key="3">
    <source>
        <dbReference type="Pfam" id="PF00586"/>
    </source>
</evidence>
<feature type="binding site" evidence="2">
    <location>
        <position position="53"/>
    </location>
    <ligand>
        <name>substrate</name>
    </ligand>
</feature>
<dbReference type="EC" id="2.7.4.16" evidence="2"/>
<evidence type="ECO:0000256" key="2">
    <source>
        <dbReference type="HAMAP-Rule" id="MF_02128"/>
    </source>
</evidence>
<comment type="caution">
    <text evidence="2">Lacks conserved residue(s) required for the propagation of feature annotation.</text>
</comment>
<proteinExistence type="inferred from homology"/>
<feature type="binding site" evidence="2">
    <location>
        <position position="216"/>
    </location>
    <ligand>
        <name>Mg(2+)</name>
        <dbReference type="ChEBI" id="CHEBI:18420"/>
        <label>3</label>
    </ligand>
</feature>
<evidence type="ECO:0000313" key="5">
    <source>
        <dbReference type="Proteomes" id="UP001222275"/>
    </source>
</evidence>
<feature type="binding site" evidence="2">
    <location>
        <position position="29"/>
    </location>
    <ligand>
        <name>Mg(2+)</name>
        <dbReference type="ChEBI" id="CHEBI:18420"/>
        <label>3</label>
    </ligand>
</feature>
<dbReference type="InterPro" id="IPR016188">
    <property type="entry name" value="PurM-like_N"/>
</dbReference>
<dbReference type="SUPFAM" id="SSF56042">
    <property type="entry name" value="PurM C-terminal domain-like"/>
    <property type="match status" value="1"/>
</dbReference>
<evidence type="ECO:0000313" key="4">
    <source>
        <dbReference type="EMBL" id="WEJ61748.1"/>
    </source>
</evidence>
<keyword evidence="2" id="KW-0067">ATP-binding</keyword>
<protein>
    <recommendedName>
        <fullName evidence="2">Thiamine-monophosphate kinase</fullName>
        <shortName evidence="2">TMP kinase</shortName>
        <shortName evidence="2">Thiamine-phosphate kinase</shortName>
        <ecNumber evidence="2">2.7.4.16</ecNumber>
    </recommendedName>
</protein>
<comment type="function">
    <text evidence="2">Catalyzes the ATP-dependent phosphorylation of thiamine-monophosphate (TMP) to form thiamine-pyrophosphate (TPP), the active form of vitamin B1.</text>
</comment>
<dbReference type="NCBIfam" id="TIGR01379">
    <property type="entry name" value="thiL"/>
    <property type="match status" value="1"/>
</dbReference>
<feature type="binding site" evidence="2">
    <location>
        <position position="29"/>
    </location>
    <ligand>
        <name>Mg(2+)</name>
        <dbReference type="ChEBI" id="CHEBI:18420"/>
        <label>4</label>
    </ligand>
</feature>
<keyword evidence="2" id="KW-0547">Nucleotide-binding</keyword>
<comment type="similarity">
    <text evidence="2">Belongs to the thiamine-monophosphate kinase family.</text>
</comment>
<dbReference type="SUPFAM" id="SSF55326">
    <property type="entry name" value="PurM N-terminal domain-like"/>
    <property type="match status" value="1"/>
</dbReference>
<comment type="miscellaneous">
    <text evidence="2">Reaction mechanism of ThiL seems to utilize a direct, inline transfer of the gamma-phosphate of ATP to TMP rather than a phosphorylated enzyme intermediate.</text>
</comment>
<feature type="binding site" evidence="2">
    <location>
        <position position="46"/>
    </location>
    <ligand>
        <name>Mg(2+)</name>
        <dbReference type="ChEBI" id="CHEBI:18420"/>
        <label>1</label>
    </ligand>
</feature>
<feature type="binding site" evidence="2">
    <location>
        <position position="74"/>
    </location>
    <ligand>
        <name>Mg(2+)</name>
        <dbReference type="ChEBI" id="CHEBI:18420"/>
        <label>3</label>
    </ligand>
</feature>
<dbReference type="Proteomes" id="UP001222275">
    <property type="component" value="Chromosome"/>
</dbReference>
<gene>
    <name evidence="2 4" type="primary">thiL</name>
    <name evidence="4" type="ORF">NR989_06945</name>
</gene>
<dbReference type="HAMAP" id="MF_02128">
    <property type="entry name" value="TMP_kinase"/>
    <property type="match status" value="1"/>
</dbReference>
<dbReference type="InterPro" id="IPR036921">
    <property type="entry name" value="PurM-like_N_sf"/>
</dbReference>
<name>A0ABY8C702_9GAMM</name>
<keyword evidence="5" id="KW-1185">Reference proteome</keyword>
<feature type="binding site" evidence="2">
    <location>
        <position position="74"/>
    </location>
    <ligand>
        <name>Mg(2+)</name>
        <dbReference type="ChEBI" id="CHEBI:18420"/>
        <label>4</label>
    </ligand>
</feature>
<dbReference type="CDD" id="cd02194">
    <property type="entry name" value="ThiL"/>
    <property type="match status" value="1"/>
</dbReference>
<feature type="binding site" evidence="2">
    <location>
        <position position="348"/>
    </location>
    <ligand>
        <name>substrate</name>
    </ligand>
</feature>
<comment type="catalytic activity">
    <reaction evidence="2">
        <text>thiamine phosphate + ATP = thiamine diphosphate + ADP</text>
        <dbReference type="Rhea" id="RHEA:15913"/>
        <dbReference type="ChEBI" id="CHEBI:30616"/>
        <dbReference type="ChEBI" id="CHEBI:37575"/>
        <dbReference type="ChEBI" id="CHEBI:58937"/>
        <dbReference type="ChEBI" id="CHEBI:456216"/>
        <dbReference type="EC" id="2.7.4.16"/>
    </reaction>
</comment>
<feature type="binding site" evidence="2">
    <location>
        <position position="46"/>
    </location>
    <ligand>
        <name>Mg(2+)</name>
        <dbReference type="ChEBI" id="CHEBI:18420"/>
        <label>2</label>
    </ligand>
</feature>
<feature type="binding site" evidence="2">
    <location>
        <position position="277"/>
    </location>
    <ligand>
        <name>substrate</name>
    </ligand>
</feature>
<dbReference type="Pfam" id="PF00586">
    <property type="entry name" value="AIRS"/>
    <property type="match status" value="1"/>
</dbReference>
<dbReference type="PANTHER" id="PTHR30270">
    <property type="entry name" value="THIAMINE-MONOPHOSPHATE KINASE"/>
    <property type="match status" value="1"/>
</dbReference>
<keyword evidence="2" id="KW-0460">Magnesium</keyword>
<dbReference type="Gene3D" id="3.30.1330.10">
    <property type="entry name" value="PurM-like, N-terminal domain"/>
    <property type="match status" value="1"/>
</dbReference>
<keyword evidence="2 4" id="KW-0808">Transferase</keyword>
<feature type="domain" description="PurM-like N-terminal" evidence="3">
    <location>
        <begin position="27"/>
        <end position="137"/>
    </location>
</feature>
<dbReference type="RefSeq" id="WP_275594007.1">
    <property type="nucleotide sequence ID" value="NZ_CP102381.1"/>
</dbReference>
<dbReference type="PANTHER" id="PTHR30270:SF0">
    <property type="entry name" value="THIAMINE-MONOPHOSPHATE KINASE"/>
    <property type="match status" value="1"/>
</dbReference>
<dbReference type="PIRSF" id="PIRSF005303">
    <property type="entry name" value="Thiam_monoph_kin"/>
    <property type="match status" value="1"/>
</dbReference>
<reference evidence="4 5" key="1">
    <citation type="submission" date="2022-06" db="EMBL/GenBank/DDBJ databases">
        <title>Thiomicrohabdus sp. nov, an obligately chemolithoautotrophic, sulfur-oxidizing bacterium isolated from beach of Guanyin Mountain. Amoy.</title>
        <authorList>
            <person name="Zhu H."/>
        </authorList>
    </citation>
    <scope>NUCLEOTIDE SEQUENCE [LARGE SCALE GENOMIC DNA]</scope>
    <source>
        <strain evidence="4 5">XGS-01</strain>
    </source>
</reference>
<comment type="pathway">
    <text evidence="2">Cofactor biosynthesis; thiamine diphosphate biosynthesis; thiamine diphosphate from thiamine phosphate: step 1/1.</text>
</comment>
<dbReference type="GO" id="GO:0009030">
    <property type="term" value="F:thiamine-phosphate kinase activity"/>
    <property type="evidence" value="ECO:0007669"/>
    <property type="project" value="UniProtKB-EC"/>
</dbReference>
<feature type="binding site" evidence="2">
    <location>
        <position position="145"/>
    </location>
    <ligand>
        <name>ATP</name>
        <dbReference type="ChEBI" id="CHEBI:30616"/>
    </ligand>
</feature>
<feature type="binding site" evidence="2">
    <location>
        <begin position="120"/>
        <end position="121"/>
    </location>
    <ligand>
        <name>ATP</name>
        <dbReference type="ChEBI" id="CHEBI:30616"/>
    </ligand>
</feature>
<feature type="binding site" evidence="2">
    <location>
        <position position="45"/>
    </location>
    <ligand>
        <name>Mg(2+)</name>
        <dbReference type="ChEBI" id="CHEBI:18420"/>
        <label>1</label>
    </ligand>
</feature>
<evidence type="ECO:0000256" key="1">
    <source>
        <dbReference type="ARBA" id="ARBA00022977"/>
    </source>
</evidence>
<dbReference type="Gene3D" id="3.90.650.10">
    <property type="entry name" value="PurM-like C-terminal domain"/>
    <property type="match status" value="1"/>
</dbReference>
<feature type="binding site" evidence="2">
    <location>
        <position position="74"/>
    </location>
    <ligand>
        <name>Mg(2+)</name>
        <dbReference type="ChEBI" id="CHEBI:18420"/>
        <label>2</label>
    </ligand>
</feature>